<accession>A0A559M2A3</accession>
<proteinExistence type="predicted"/>
<reference evidence="1 2" key="1">
    <citation type="submission" date="2018-05" db="EMBL/GenBank/DDBJ databases">
        <title>Genome sequencing and assembly of the regulated plant pathogen Lachnellula willkommii and related sister species for the development of diagnostic species identification markers.</title>
        <authorList>
            <person name="Giroux E."/>
            <person name="Bilodeau G."/>
        </authorList>
    </citation>
    <scope>NUCLEOTIDE SEQUENCE [LARGE SCALE GENOMIC DNA]</scope>
    <source>
        <strain evidence="1 2">CBS 172.35</strain>
    </source>
</reference>
<organism evidence="1 2">
    <name type="scientific">Lachnellula willkommii</name>
    <dbReference type="NCBI Taxonomy" id="215461"/>
    <lineage>
        <taxon>Eukaryota</taxon>
        <taxon>Fungi</taxon>
        <taxon>Dikarya</taxon>
        <taxon>Ascomycota</taxon>
        <taxon>Pezizomycotina</taxon>
        <taxon>Leotiomycetes</taxon>
        <taxon>Helotiales</taxon>
        <taxon>Lachnaceae</taxon>
        <taxon>Lachnellula</taxon>
    </lineage>
</organism>
<evidence type="ECO:0000313" key="2">
    <source>
        <dbReference type="Proteomes" id="UP000315522"/>
    </source>
</evidence>
<dbReference type="Proteomes" id="UP000315522">
    <property type="component" value="Unassembled WGS sequence"/>
</dbReference>
<name>A0A559M2A3_9HELO</name>
<dbReference type="AlphaFoldDB" id="A0A559M2A3"/>
<protein>
    <submittedName>
        <fullName evidence="1">Uncharacterized protein</fullName>
    </submittedName>
</protein>
<keyword evidence="2" id="KW-1185">Reference proteome</keyword>
<comment type="caution">
    <text evidence="1">The sequence shown here is derived from an EMBL/GenBank/DDBJ whole genome shotgun (WGS) entry which is preliminary data.</text>
</comment>
<evidence type="ECO:0000313" key="1">
    <source>
        <dbReference type="EMBL" id="TVY87088.1"/>
    </source>
</evidence>
<dbReference type="EMBL" id="QGML01002762">
    <property type="protein sequence ID" value="TVY87088.1"/>
    <property type="molecule type" value="Genomic_DNA"/>
</dbReference>
<gene>
    <name evidence="1" type="ORF">LAWI1_G007138</name>
</gene>
<sequence length="95" mass="10803">MTAAVSLRLTDEEKKPLKAQILLYHEARLPFDTKAAAKKNTGMYLECEYFSRSGYVSPGMQPIDYLKAERCPTSSQLHLRLRSAQRYGAWSMEAS</sequence>